<sequence>MATMVSNPLREALQNVLRMVGPMVEEIDRGIETPFQQFQSGNVWTGPTAKLFGTQLAQFRARVRASGQGIIGELQTALGRTPTEVTEEEAVTIRKRYGLP</sequence>
<evidence type="ECO:0000313" key="1">
    <source>
        <dbReference type="EMBL" id="MCK2214761.1"/>
    </source>
</evidence>
<dbReference type="Proteomes" id="UP001317259">
    <property type="component" value="Unassembled WGS sequence"/>
</dbReference>
<dbReference type="EMBL" id="JAKRKC020000001">
    <property type="protein sequence ID" value="MCK2214761.1"/>
    <property type="molecule type" value="Genomic_DNA"/>
</dbReference>
<keyword evidence="2" id="KW-1185">Reference proteome</keyword>
<accession>A0ABT0FR16</accession>
<gene>
    <name evidence="1" type="ORF">MF672_013295</name>
</gene>
<comment type="caution">
    <text evidence="1">The sequence shown here is derived from an EMBL/GenBank/DDBJ whole genome shotgun (WGS) entry which is preliminary data.</text>
</comment>
<evidence type="ECO:0000313" key="2">
    <source>
        <dbReference type="Proteomes" id="UP001317259"/>
    </source>
</evidence>
<protein>
    <recommendedName>
        <fullName evidence="3">WXG100 family type VII secretion target</fullName>
    </recommendedName>
</protein>
<proteinExistence type="predicted"/>
<dbReference type="RefSeq" id="WP_242378514.1">
    <property type="nucleotide sequence ID" value="NZ_JAKRKC020000001.1"/>
</dbReference>
<reference evidence="1 2" key="1">
    <citation type="submission" date="2022-04" db="EMBL/GenBank/DDBJ databases">
        <title>Genome draft of Actinomadura sp. ATCC 31491.</title>
        <authorList>
            <person name="Shi X."/>
            <person name="Du Y."/>
        </authorList>
    </citation>
    <scope>NUCLEOTIDE SEQUENCE [LARGE SCALE GENOMIC DNA]</scope>
    <source>
        <strain evidence="1 2">ATCC 31491</strain>
    </source>
</reference>
<organism evidence="1 2">
    <name type="scientific">Actinomadura luzonensis</name>
    <dbReference type="NCBI Taxonomy" id="2805427"/>
    <lineage>
        <taxon>Bacteria</taxon>
        <taxon>Bacillati</taxon>
        <taxon>Actinomycetota</taxon>
        <taxon>Actinomycetes</taxon>
        <taxon>Streptosporangiales</taxon>
        <taxon>Thermomonosporaceae</taxon>
        <taxon>Actinomadura</taxon>
    </lineage>
</organism>
<name>A0ABT0FR16_9ACTN</name>
<evidence type="ECO:0008006" key="3">
    <source>
        <dbReference type="Google" id="ProtNLM"/>
    </source>
</evidence>